<dbReference type="EMBL" id="JBHSPU010000006">
    <property type="protein sequence ID" value="MFC5913058.1"/>
    <property type="molecule type" value="Genomic_DNA"/>
</dbReference>
<keyword evidence="4" id="KW-1185">Reference proteome</keyword>
<evidence type="ECO:0000259" key="2">
    <source>
        <dbReference type="Pfam" id="PF00582"/>
    </source>
</evidence>
<dbReference type="RefSeq" id="WP_344510827.1">
    <property type="nucleotide sequence ID" value="NZ_BAAATU010000018.1"/>
</dbReference>
<comment type="caution">
    <text evidence="3">The sequence shown here is derived from an EMBL/GenBank/DDBJ whole genome shotgun (WGS) entry which is preliminary data.</text>
</comment>
<dbReference type="Gene3D" id="3.40.50.620">
    <property type="entry name" value="HUPs"/>
    <property type="match status" value="2"/>
</dbReference>
<dbReference type="Proteomes" id="UP001596200">
    <property type="component" value="Unassembled WGS sequence"/>
</dbReference>
<evidence type="ECO:0000256" key="1">
    <source>
        <dbReference type="ARBA" id="ARBA00008791"/>
    </source>
</evidence>
<feature type="domain" description="UspA" evidence="2">
    <location>
        <begin position="13"/>
        <end position="146"/>
    </location>
</feature>
<dbReference type="Pfam" id="PF00582">
    <property type="entry name" value="Usp"/>
    <property type="match status" value="2"/>
</dbReference>
<name>A0ABW1GG75_9ACTN</name>
<dbReference type="PANTHER" id="PTHR46268">
    <property type="entry name" value="STRESS RESPONSE PROTEIN NHAX"/>
    <property type="match status" value="1"/>
</dbReference>
<dbReference type="InterPro" id="IPR006016">
    <property type="entry name" value="UspA"/>
</dbReference>
<protein>
    <submittedName>
        <fullName evidence="3">Universal stress protein</fullName>
    </submittedName>
</protein>
<gene>
    <name evidence="3" type="ORF">ACFP1B_06390</name>
</gene>
<dbReference type="InterPro" id="IPR014729">
    <property type="entry name" value="Rossmann-like_a/b/a_fold"/>
</dbReference>
<dbReference type="SUPFAM" id="SSF52402">
    <property type="entry name" value="Adenine nucleotide alpha hydrolases-like"/>
    <property type="match status" value="2"/>
</dbReference>
<reference evidence="4" key="1">
    <citation type="journal article" date="2019" name="Int. J. Syst. Evol. Microbiol.">
        <title>The Global Catalogue of Microorganisms (GCM) 10K type strain sequencing project: providing services to taxonomists for standard genome sequencing and annotation.</title>
        <authorList>
            <consortium name="The Broad Institute Genomics Platform"/>
            <consortium name="The Broad Institute Genome Sequencing Center for Infectious Disease"/>
            <person name="Wu L."/>
            <person name="Ma J."/>
        </authorList>
    </citation>
    <scope>NUCLEOTIDE SEQUENCE [LARGE SCALE GENOMIC DNA]</scope>
    <source>
        <strain evidence="4">JCM 4147</strain>
    </source>
</reference>
<dbReference type="PRINTS" id="PR01438">
    <property type="entry name" value="UNVRSLSTRESS"/>
</dbReference>
<sequence>MDSTRPSVTVTGPVVVGTDGSDHATRAVRWAAGEAAARGRPLRIVYATGTSHGGLYLSREDIRQIDDFAEGVLEKAAALARRLAPGVPVTTALGEGETTACLLGEAGPDATIVVGSRGRGGFAFLLVGSDSLRVAARSPVPVVVVPSGDDREPAGVVLAAVRDEHDAETLRIAAALAARQGVTLSVLNAWVFLENIGSMVTMLDGVDRLAEDRASETARLVAPVREEFPDLVVTEHTVRTGSVPEALVTATADADVIVIGSRRRSHPIGSPLGRVTHAVLHHARCPVVLVPHT</sequence>
<evidence type="ECO:0000313" key="4">
    <source>
        <dbReference type="Proteomes" id="UP001596200"/>
    </source>
</evidence>
<comment type="similarity">
    <text evidence="1">Belongs to the universal stress protein A family.</text>
</comment>
<dbReference type="InterPro" id="IPR006015">
    <property type="entry name" value="Universal_stress_UspA"/>
</dbReference>
<dbReference type="PANTHER" id="PTHR46268:SF6">
    <property type="entry name" value="UNIVERSAL STRESS PROTEIN UP12"/>
    <property type="match status" value="1"/>
</dbReference>
<evidence type="ECO:0000313" key="3">
    <source>
        <dbReference type="EMBL" id="MFC5913058.1"/>
    </source>
</evidence>
<proteinExistence type="inferred from homology"/>
<feature type="domain" description="UspA" evidence="2">
    <location>
        <begin position="157"/>
        <end position="291"/>
    </location>
</feature>
<accession>A0ABW1GG75</accession>
<organism evidence="3 4">
    <name type="scientific">Streptomyces pulveraceus</name>
    <dbReference type="NCBI Taxonomy" id="68258"/>
    <lineage>
        <taxon>Bacteria</taxon>
        <taxon>Bacillati</taxon>
        <taxon>Actinomycetota</taxon>
        <taxon>Actinomycetes</taxon>
        <taxon>Kitasatosporales</taxon>
        <taxon>Streptomycetaceae</taxon>
        <taxon>Streptomyces</taxon>
    </lineage>
</organism>